<proteinExistence type="predicted"/>
<name>A0ABV4NC74_9VIBR</name>
<dbReference type="Proteomes" id="UP001570417">
    <property type="component" value="Unassembled WGS sequence"/>
</dbReference>
<keyword evidence="1" id="KW-1133">Transmembrane helix</keyword>
<comment type="caution">
    <text evidence="2">The sequence shown here is derived from an EMBL/GenBank/DDBJ whole genome shotgun (WGS) entry which is preliminary data.</text>
</comment>
<evidence type="ECO:0000313" key="2">
    <source>
        <dbReference type="EMBL" id="MFA0568867.1"/>
    </source>
</evidence>
<organism evidence="2 3">
    <name type="scientific">Vibrio gallaecicus</name>
    <dbReference type="NCBI Taxonomy" id="552386"/>
    <lineage>
        <taxon>Bacteria</taxon>
        <taxon>Pseudomonadati</taxon>
        <taxon>Pseudomonadota</taxon>
        <taxon>Gammaproteobacteria</taxon>
        <taxon>Vibrionales</taxon>
        <taxon>Vibrionaceae</taxon>
        <taxon>Vibrio</taxon>
    </lineage>
</organism>
<dbReference type="RefSeq" id="WP_372266168.1">
    <property type="nucleotide sequence ID" value="NZ_JBFRUW010000040.1"/>
</dbReference>
<keyword evidence="1" id="KW-0472">Membrane</keyword>
<evidence type="ECO:0000256" key="1">
    <source>
        <dbReference type="SAM" id="Phobius"/>
    </source>
</evidence>
<gene>
    <name evidence="2" type="ORF">AB4566_11335</name>
</gene>
<keyword evidence="3" id="KW-1185">Reference proteome</keyword>
<accession>A0ABV4NC74</accession>
<reference evidence="2 3" key="1">
    <citation type="journal article" date="2024" name="ISME J.">
        <title>Tailless and filamentous prophages are predominant in marine Vibrio.</title>
        <authorList>
            <person name="Steensen K."/>
            <person name="Seneca J."/>
            <person name="Bartlau N."/>
            <person name="Yu X.A."/>
            <person name="Hussain F.A."/>
            <person name="Polz M.F."/>
        </authorList>
    </citation>
    <scope>NUCLEOTIDE SEQUENCE [LARGE SCALE GENOMIC DNA]</scope>
    <source>
        <strain evidence="2 3">10N.222.51.A1</strain>
    </source>
</reference>
<feature type="transmembrane region" description="Helical" evidence="1">
    <location>
        <begin position="36"/>
        <end position="56"/>
    </location>
</feature>
<protein>
    <submittedName>
        <fullName evidence="2">Uncharacterized protein</fullName>
    </submittedName>
</protein>
<sequence length="143" mass="16428">MNVELDSYLTSAVTMALLSTWKTYSGPAIAGALSLSYVEMLLFNGVPALLSAIFGWKLDGLISLKTQPRKVVFRPKLRKFLYNWKKYGYIIMAILAPILTGIPTYTLISKRLNQKFIVTFYFLSISILFWSTLSYFLFNTFFY</sequence>
<dbReference type="EMBL" id="JBFRUW010000040">
    <property type="protein sequence ID" value="MFA0568867.1"/>
    <property type="molecule type" value="Genomic_DNA"/>
</dbReference>
<keyword evidence="1" id="KW-0812">Transmembrane</keyword>
<feature type="transmembrane region" description="Helical" evidence="1">
    <location>
        <begin position="120"/>
        <end position="138"/>
    </location>
</feature>
<feature type="transmembrane region" description="Helical" evidence="1">
    <location>
        <begin position="87"/>
        <end position="108"/>
    </location>
</feature>
<evidence type="ECO:0000313" key="3">
    <source>
        <dbReference type="Proteomes" id="UP001570417"/>
    </source>
</evidence>